<dbReference type="InterPro" id="IPR036457">
    <property type="entry name" value="PPM-type-like_dom_sf"/>
</dbReference>
<dbReference type="InterPro" id="IPR001932">
    <property type="entry name" value="PPM-type_phosphatase-like_dom"/>
</dbReference>
<dbReference type="Gene3D" id="3.60.40.10">
    <property type="entry name" value="PPM-type phosphatase domain"/>
    <property type="match status" value="1"/>
</dbReference>
<dbReference type="RefSeq" id="WP_258210934.1">
    <property type="nucleotide sequence ID" value="NZ_CP102734.1"/>
</dbReference>
<gene>
    <name evidence="2" type="ORF">NV226_00350</name>
</gene>
<feature type="domain" description="PPM-type phosphatase" evidence="1">
    <location>
        <begin position="1"/>
        <end position="243"/>
    </location>
</feature>
<dbReference type="CDD" id="cd00143">
    <property type="entry name" value="PP2Cc"/>
    <property type="match status" value="1"/>
</dbReference>
<evidence type="ECO:0000259" key="1">
    <source>
        <dbReference type="PROSITE" id="PS51746"/>
    </source>
</evidence>
<sequence length="245" mass="27869">MEVFTKSETGNYREINQDRIKVLQNDNFILGILCDGMGGHAKGEIASATAINTFERCFYEFNTPKNNPEQVSKWYSRVLKKIVLAMNLVARTSDGSPDMGTTLVSFLKFHNSDNIYIYNIGDSRAYVYNNILKQITVDQNKWNYLVKNENYSEQRAKLVPGAMHLMSSLGPNKKRAAEFFFINNVAIKYILLTSDGIHDFLEKPVMERIFFEKSSLEEKGQKLIKLALEAGSDDNVSVVLVQVKD</sequence>
<accession>A0ABY5RC22</accession>
<organism evidence="2 3">
    <name type="scientific">Mycoplasma iguanae</name>
    <dbReference type="NCBI Taxonomy" id="292461"/>
    <lineage>
        <taxon>Bacteria</taxon>
        <taxon>Bacillati</taxon>
        <taxon>Mycoplasmatota</taxon>
        <taxon>Mollicutes</taxon>
        <taxon>Mycoplasmataceae</taxon>
        <taxon>Mycoplasma</taxon>
    </lineage>
</organism>
<reference evidence="2" key="1">
    <citation type="submission" date="2022-08" db="EMBL/GenBank/DDBJ databases">
        <title>Complete genome of Mycoplasma iguanae type strain 2327.</title>
        <authorList>
            <person name="Spergser J."/>
        </authorList>
    </citation>
    <scope>NUCLEOTIDE SEQUENCE</scope>
    <source>
        <strain evidence="2">2327</strain>
    </source>
</reference>
<evidence type="ECO:0000313" key="3">
    <source>
        <dbReference type="Proteomes" id="UP001059252"/>
    </source>
</evidence>
<dbReference type="EMBL" id="CP102734">
    <property type="protein sequence ID" value="UVD81760.1"/>
    <property type="molecule type" value="Genomic_DNA"/>
</dbReference>
<protein>
    <submittedName>
        <fullName evidence="2">Protein phosphatase 2C domain-containing protein</fullName>
    </submittedName>
</protein>
<keyword evidence="3" id="KW-1185">Reference proteome</keyword>
<evidence type="ECO:0000313" key="2">
    <source>
        <dbReference type="EMBL" id="UVD81760.1"/>
    </source>
</evidence>
<dbReference type="SMART" id="SM00332">
    <property type="entry name" value="PP2Cc"/>
    <property type="match status" value="1"/>
</dbReference>
<name>A0ABY5RC22_9MOLU</name>
<dbReference type="Pfam" id="PF13672">
    <property type="entry name" value="PP2C_2"/>
    <property type="match status" value="1"/>
</dbReference>
<proteinExistence type="predicted"/>
<dbReference type="Proteomes" id="UP001059252">
    <property type="component" value="Chromosome"/>
</dbReference>
<dbReference type="SUPFAM" id="SSF81606">
    <property type="entry name" value="PP2C-like"/>
    <property type="match status" value="1"/>
</dbReference>
<dbReference type="SMART" id="SM00331">
    <property type="entry name" value="PP2C_SIG"/>
    <property type="match status" value="1"/>
</dbReference>
<dbReference type="PROSITE" id="PS51746">
    <property type="entry name" value="PPM_2"/>
    <property type="match status" value="1"/>
</dbReference>